<organism evidence="2 4">
    <name type="scientific">Lactiplantibacillus plantarum</name>
    <name type="common">Lactobacillus plantarum</name>
    <dbReference type="NCBI Taxonomy" id="1590"/>
    <lineage>
        <taxon>Bacteria</taxon>
        <taxon>Bacillati</taxon>
        <taxon>Bacillota</taxon>
        <taxon>Bacilli</taxon>
        <taxon>Lactobacillales</taxon>
        <taxon>Lactobacillaceae</taxon>
        <taxon>Lactiplantibacillus</taxon>
    </lineage>
</organism>
<dbReference type="AlphaFoldDB" id="A0A0G9GXX5"/>
<evidence type="ECO:0000313" key="1">
    <source>
        <dbReference type="EMBL" id="KZU01797.1"/>
    </source>
</evidence>
<dbReference type="Proteomes" id="UP000076989">
    <property type="component" value="Unassembled WGS sequence"/>
</dbReference>
<evidence type="ECO:0000313" key="3">
    <source>
        <dbReference type="EMBL" id="QQM60928.1"/>
    </source>
</evidence>
<protein>
    <submittedName>
        <fullName evidence="2">Uncharacterized protein</fullName>
    </submittedName>
</protein>
<dbReference type="Proteomes" id="UP000076872">
    <property type="component" value="Unassembled WGS sequence"/>
</dbReference>
<dbReference type="RefSeq" id="WP_003642932.1">
    <property type="nucleotide sequence ID" value="NZ_AP018405.1"/>
</dbReference>
<name>A0A0G9GXX5_LACPN</name>
<dbReference type="GeneID" id="77216599"/>
<evidence type="ECO:0000313" key="2">
    <source>
        <dbReference type="EMBL" id="KZV02089.1"/>
    </source>
</evidence>
<dbReference type="EMBL" id="CP066817">
    <property type="protein sequence ID" value="QQM60928.1"/>
    <property type="molecule type" value="Genomic_DNA"/>
</dbReference>
<evidence type="ECO:0000313" key="6">
    <source>
        <dbReference type="Proteomes" id="UP000595466"/>
    </source>
</evidence>
<evidence type="ECO:0000313" key="4">
    <source>
        <dbReference type="Proteomes" id="UP000076872"/>
    </source>
</evidence>
<dbReference type="Proteomes" id="UP000595466">
    <property type="component" value="Chromosome"/>
</dbReference>
<reference evidence="3 6" key="2">
    <citation type="submission" date="2020-12" db="EMBL/GenBank/DDBJ databases">
        <title>Whole genome sequencing of Lactobacillus plantarum PC518.</title>
        <authorList>
            <person name="Guo Q."/>
        </authorList>
    </citation>
    <scope>NUCLEOTIDE SEQUENCE [LARGE SCALE GENOMIC DNA]</scope>
    <source>
        <strain evidence="3 6">PC518</strain>
    </source>
</reference>
<dbReference type="EMBL" id="LUXO01000033">
    <property type="protein sequence ID" value="KZV02089.1"/>
    <property type="molecule type" value="Genomic_DNA"/>
</dbReference>
<dbReference type="EMBL" id="LUWI01000035">
    <property type="protein sequence ID" value="KZU01797.1"/>
    <property type="molecule type" value="Genomic_DNA"/>
</dbReference>
<accession>A0A0G9GXX5</accession>
<evidence type="ECO:0000313" key="5">
    <source>
        <dbReference type="Proteomes" id="UP000076989"/>
    </source>
</evidence>
<sequence>MSVENNYCKLQQAHDQKCRVSLRFYKTNGQMAETVGYVTTIVPKAIAFMAITGHRHLIQLNRIITVSLQSQDRRYVM</sequence>
<proteinExistence type="predicted"/>
<gene>
    <name evidence="3" type="ORF">JH395_14665</name>
    <name evidence="2" type="ORF">NAB2_2709</name>
    <name evidence="1" type="ORF">Nizo2260_2604</name>
</gene>
<reference evidence="4 5" key="1">
    <citation type="submission" date="2016-03" db="EMBL/GenBank/DDBJ databases">
        <title>Comparative genomics of 54 Lactobacillus plantarum strains reveals genomic uncoupling from niche constraints.</title>
        <authorList>
            <person name="Martino M.E."/>
        </authorList>
    </citation>
    <scope>NUCLEOTIDE SEQUENCE [LARGE SCALE GENOMIC DNA]</scope>
    <source>
        <strain evidence="2 4">NAB2</strain>
        <strain evidence="1 5">Nizo2260</strain>
    </source>
</reference>